<comment type="similarity">
    <text evidence="2">Belongs to the ABC transporter superfamily.</text>
</comment>
<name>A0A975BC86_9BACT</name>
<evidence type="ECO:0000256" key="3">
    <source>
        <dbReference type="ARBA" id="ARBA00020019"/>
    </source>
</evidence>
<evidence type="ECO:0000256" key="1">
    <source>
        <dbReference type="ARBA" id="ARBA00002579"/>
    </source>
</evidence>
<gene>
    <name evidence="7" type="ORF">dnl_50490</name>
</gene>
<dbReference type="SMART" id="SM00382">
    <property type="entry name" value="AAA"/>
    <property type="match status" value="1"/>
</dbReference>
<dbReference type="InterPro" id="IPR003439">
    <property type="entry name" value="ABC_transporter-like_ATP-bd"/>
</dbReference>
<dbReference type="Pfam" id="PF00005">
    <property type="entry name" value="ABC_tran"/>
    <property type="match status" value="1"/>
</dbReference>
<comment type="function">
    <text evidence="1">Part of the ABC transporter FtsEX involved in cellular division. Important for assembly or stability of the septal ring.</text>
</comment>
<protein>
    <recommendedName>
        <fullName evidence="3">Cell division ATP-binding protein FtsE</fullName>
    </recommendedName>
</protein>
<dbReference type="InterPro" id="IPR027417">
    <property type="entry name" value="P-loop_NTPase"/>
</dbReference>
<dbReference type="GO" id="GO:0005524">
    <property type="term" value="F:ATP binding"/>
    <property type="evidence" value="ECO:0007669"/>
    <property type="project" value="UniProtKB-KW"/>
</dbReference>
<organism evidence="7 8">
    <name type="scientific">Desulfonema limicola</name>
    <dbReference type="NCBI Taxonomy" id="45656"/>
    <lineage>
        <taxon>Bacteria</taxon>
        <taxon>Pseudomonadati</taxon>
        <taxon>Thermodesulfobacteriota</taxon>
        <taxon>Desulfobacteria</taxon>
        <taxon>Desulfobacterales</taxon>
        <taxon>Desulfococcaceae</taxon>
        <taxon>Desulfonema</taxon>
    </lineage>
</organism>
<accession>A0A975BC86</accession>
<evidence type="ECO:0000313" key="7">
    <source>
        <dbReference type="EMBL" id="QTA82668.1"/>
    </source>
</evidence>
<keyword evidence="5 7" id="KW-0067">ATP-binding</keyword>
<evidence type="ECO:0000256" key="5">
    <source>
        <dbReference type="ARBA" id="ARBA00022840"/>
    </source>
</evidence>
<keyword evidence="4" id="KW-0547">Nucleotide-binding</keyword>
<dbReference type="PANTHER" id="PTHR24220">
    <property type="entry name" value="IMPORT ATP-BINDING PROTEIN"/>
    <property type="match status" value="1"/>
</dbReference>
<dbReference type="Proteomes" id="UP000663720">
    <property type="component" value="Chromosome"/>
</dbReference>
<feature type="domain" description="ABC transporter" evidence="6">
    <location>
        <begin position="11"/>
        <end position="232"/>
    </location>
</feature>
<reference evidence="7" key="1">
    <citation type="journal article" date="2021" name="Microb. Physiol.">
        <title>Proteogenomic Insights into the Physiology of Marine, Sulfate-Reducing, Filamentous Desulfonema limicola and Desulfonema magnum.</title>
        <authorList>
            <person name="Schnaars V."/>
            <person name="Wohlbrand L."/>
            <person name="Scheve S."/>
            <person name="Hinrichs C."/>
            <person name="Reinhardt R."/>
            <person name="Rabus R."/>
        </authorList>
    </citation>
    <scope>NUCLEOTIDE SEQUENCE</scope>
    <source>
        <strain evidence="7">5ac10</strain>
    </source>
</reference>
<dbReference type="PROSITE" id="PS00211">
    <property type="entry name" value="ABC_TRANSPORTER_1"/>
    <property type="match status" value="1"/>
</dbReference>
<dbReference type="FunFam" id="3.40.50.300:FF:000056">
    <property type="entry name" value="Cell division ATP-binding protein FtsE"/>
    <property type="match status" value="1"/>
</dbReference>
<evidence type="ECO:0000259" key="6">
    <source>
        <dbReference type="PROSITE" id="PS50893"/>
    </source>
</evidence>
<dbReference type="PANTHER" id="PTHR24220:SF470">
    <property type="entry name" value="CELL DIVISION ATP-BINDING PROTEIN FTSE"/>
    <property type="match status" value="1"/>
</dbReference>
<dbReference type="InterPro" id="IPR015854">
    <property type="entry name" value="ABC_transpr_LolD-like"/>
</dbReference>
<dbReference type="InterPro" id="IPR003593">
    <property type="entry name" value="AAA+_ATPase"/>
</dbReference>
<dbReference type="InterPro" id="IPR017871">
    <property type="entry name" value="ABC_transporter-like_CS"/>
</dbReference>
<proteinExistence type="inferred from homology"/>
<evidence type="ECO:0000313" key="8">
    <source>
        <dbReference type="Proteomes" id="UP000663720"/>
    </source>
</evidence>
<dbReference type="GO" id="GO:0005886">
    <property type="term" value="C:plasma membrane"/>
    <property type="evidence" value="ECO:0007669"/>
    <property type="project" value="TreeGrafter"/>
</dbReference>
<dbReference type="GO" id="GO:0022857">
    <property type="term" value="F:transmembrane transporter activity"/>
    <property type="evidence" value="ECO:0007669"/>
    <property type="project" value="TreeGrafter"/>
</dbReference>
<dbReference type="SUPFAM" id="SSF52540">
    <property type="entry name" value="P-loop containing nucleoside triphosphate hydrolases"/>
    <property type="match status" value="1"/>
</dbReference>
<evidence type="ECO:0000256" key="4">
    <source>
        <dbReference type="ARBA" id="ARBA00022741"/>
    </source>
</evidence>
<dbReference type="PROSITE" id="PS50893">
    <property type="entry name" value="ABC_TRANSPORTER_2"/>
    <property type="match status" value="1"/>
</dbReference>
<sequence>MGVYDNQGVIVQLFHVYKCYGTYNALTDITFDVADNEFLFISGPSGAGKTTLLKLLYMGETASQGNIIIDGLNLSRISRSRIPFLRRKFGIIFQDYKLIPTKTAYENIALVVEAVGTRHNLIKKKVNSLLRTVGMDEKSGALPKSLSGGEQQRIAVARAIAGNPKIIIADEPTGSLDAESADKIMSLLKQYHSRGATVIIATHDTGQIRKTGGRVIILKQGQLEVSTIIPKLD</sequence>
<dbReference type="GO" id="GO:0016887">
    <property type="term" value="F:ATP hydrolysis activity"/>
    <property type="evidence" value="ECO:0007669"/>
    <property type="project" value="InterPro"/>
</dbReference>
<dbReference type="KEGG" id="dli:dnl_50490"/>
<keyword evidence="8" id="KW-1185">Reference proteome</keyword>
<dbReference type="EMBL" id="CP061799">
    <property type="protein sequence ID" value="QTA82668.1"/>
    <property type="molecule type" value="Genomic_DNA"/>
</dbReference>
<dbReference type="Gene3D" id="3.40.50.300">
    <property type="entry name" value="P-loop containing nucleotide triphosphate hydrolases"/>
    <property type="match status" value="1"/>
</dbReference>
<dbReference type="AlphaFoldDB" id="A0A975BC86"/>
<evidence type="ECO:0000256" key="2">
    <source>
        <dbReference type="ARBA" id="ARBA00005417"/>
    </source>
</evidence>